<organism evidence="4 5">
    <name type="scientific">Obba rivulosa</name>
    <dbReference type="NCBI Taxonomy" id="1052685"/>
    <lineage>
        <taxon>Eukaryota</taxon>
        <taxon>Fungi</taxon>
        <taxon>Dikarya</taxon>
        <taxon>Basidiomycota</taxon>
        <taxon>Agaricomycotina</taxon>
        <taxon>Agaricomycetes</taxon>
        <taxon>Polyporales</taxon>
        <taxon>Gelatoporiaceae</taxon>
        <taxon>Obba</taxon>
    </lineage>
</organism>
<evidence type="ECO:0000313" key="4">
    <source>
        <dbReference type="EMBL" id="OCH91746.1"/>
    </source>
</evidence>
<reference evidence="4 5" key="1">
    <citation type="submission" date="2016-07" db="EMBL/GenBank/DDBJ databases">
        <title>Draft genome of the white-rot fungus Obba rivulosa 3A-2.</title>
        <authorList>
            <consortium name="DOE Joint Genome Institute"/>
            <person name="Miettinen O."/>
            <person name="Riley R."/>
            <person name="Acob R."/>
            <person name="Barry K."/>
            <person name="Cullen D."/>
            <person name="De Vries R."/>
            <person name="Hainaut M."/>
            <person name="Hatakka A."/>
            <person name="Henrissat B."/>
            <person name="Hilden K."/>
            <person name="Kuo R."/>
            <person name="Labutti K."/>
            <person name="Lipzen A."/>
            <person name="Makela M.R."/>
            <person name="Sandor L."/>
            <person name="Spatafora J.W."/>
            <person name="Grigoriev I.V."/>
            <person name="Hibbett D.S."/>
        </authorList>
    </citation>
    <scope>NUCLEOTIDE SEQUENCE [LARGE SCALE GENOMIC DNA]</scope>
    <source>
        <strain evidence="4 5">3A-2</strain>
    </source>
</reference>
<dbReference type="AlphaFoldDB" id="A0A8E2AW94"/>
<sequence length="331" mass="36967">MVTLSYEVELIWGRKWSSVTLLFHLNRWTTFIWAVQQLPGPGILPTSCAAYSYFNDAVTLLLFIFWAAFSAVRMYAISGRRMWLALVAFVLNIIPVVTNSYADFAVSWFEIDTLPILGEVCSAGNNISSTVDIAFTISTRISMILADILILLITWAKTYGAYRNAQRNNVEAPLLGLLLKDGTVYFAMLLVLNILIIIANLNDSFVYLVTDFQTPISSIIITHFLLDLRQVVTTSPSDHFDTVYPFFNHSPDDSQIRSWRSRLNFNTSFVDNMGEDISYGVVASSTAPKISLSNNANQHHNEIEKAGEQGGPIGLGSTQTEQDHCGRQEMA</sequence>
<keyword evidence="2" id="KW-1133">Transmembrane helix</keyword>
<feature type="transmembrane region" description="Helical" evidence="2">
    <location>
        <begin position="133"/>
        <end position="156"/>
    </location>
</feature>
<dbReference type="Proteomes" id="UP000250043">
    <property type="component" value="Unassembled WGS sequence"/>
</dbReference>
<dbReference type="OrthoDB" id="2804045at2759"/>
<evidence type="ECO:0000259" key="3">
    <source>
        <dbReference type="Pfam" id="PF20151"/>
    </source>
</evidence>
<dbReference type="InterPro" id="IPR045340">
    <property type="entry name" value="DUF6533"/>
</dbReference>
<feature type="domain" description="DUF6533" evidence="3">
    <location>
        <begin position="2"/>
        <end position="32"/>
    </location>
</feature>
<keyword evidence="2" id="KW-0472">Membrane</keyword>
<name>A0A8E2AW94_9APHY</name>
<keyword evidence="2" id="KW-0812">Transmembrane</keyword>
<evidence type="ECO:0000313" key="5">
    <source>
        <dbReference type="Proteomes" id="UP000250043"/>
    </source>
</evidence>
<feature type="compositionally biased region" description="Basic and acidic residues" evidence="1">
    <location>
        <begin position="321"/>
        <end position="331"/>
    </location>
</feature>
<gene>
    <name evidence="4" type="ORF">OBBRIDRAFT_774647</name>
</gene>
<dbReference type="Pfam" id="PF20151">
    <property type="entry name" value="DUF6533"/>
    <property type="match status" value="1"/>
</dbReference>
<accession>A0A8E2AW94</accession>
<evidence type="ECO:0000256" key="2">
    <source>
        <dbReference type="SAM" id="Phobius"/>
    </source>
</evidence>
<feature type="transmembrane region" description="Helical" evidence="2">
    <location>
        <begin position="83"/>
        <end position="102"/>
    </location>
</feature>
<feature type="region of interest" description="Disordered" evidence="1">
    <location>
        <begin position="306"/>
        <end position="331"/>
    </location>
</feature>
<proteinExistence type="predicted"/>
<protein>
    <recommendedName>
        <fullName evidence="3">DUF6533 domain-containing protein</fullName>
    </recommendedName>
</protein>
<keyword evidence="5" id="KW-1185">Reference proteome</keyword>
<dbReference type="EMBL" id="KV722380">
    <property type="protein sequence ID" value="OCH91746.1"/>
    <property type="molecule type" value="Genomic_DNA"/>
</dbReference>
<evidence type="ECO:0000256" key="1">
    <source>
        <dbReference type="SAM" id="MobiDB-lite"/>
    </source>
</evidence>
<feature type="transmembrane region" description="Helical" evidence="2">
    <location>
        <begin position="57"/>
        <end position="76"/>
    </location>
</feature>
<feature type="transmembrane region" description="Helical" evidence="2">
    <location>
        <begin position="177"/>
        <end position="199"/>
    </location>
</feature>